<evidence type="ECO:0000313" key="3">
    <source>
        <dbReference type="Proteomes" id="UP001292094"/>
    </source>
</evidence>
<proteinExistence type="predicted"/>
<feature type="region of interest" description="Disordered" evidence="1">
    <location>
        <begin position="43"/>
        <end position="70"/>
    </location>
</feature>
<organism evidence="2 3">
    <name type="scientific">Petrolisthes manimaculis</name>
    <dbReference type="NCBI Taxonomy" id="1843537"/>
    <lineage>
        <taxon>Eukaryota</taxon>
        <taxon>Metazoa</taxon>
        <taxon>Ecdysozoa</taxon>
        <taxon>Arthropoda</taxon>
        <taxon>Crustacea</taxon>
        <taxon>Multicrustacea</taxon>
        <taxon>Malacostraca</taxon>
        <taxon>Eumalacostraca</taxon>
        <taxon>Eucarida</taxon>
        <taxon>Decapoda</taxon>
        <taxon>Pleocyemata</taxon>
        <taxon>Anomura</taxon>
        <taxon>Galatheoidea</taxon>
        <taxon>Porcellanidae</taxon>
        <taxon>Petrolisthes</taxon>
    </lineage>
</organism>
<sequence length="84" mass="9531">MTAASLNVNIRYDSASLLALRPPGNDPLPTKYMKCVKQLEDRQATHSGYGLKETSSKRNYRRRGRRGGVRARLRRRALKMAIVS</sequence>
<protein>
    <submittedName>
        <fullName evidence="2">Uncharacterized protein</fullName>
    </submittedName>
</protein>
<accession>A0AAE1PMR0</accession>
<comment type="caution">
    <text evidence="2">The sequence shown here is derived from an EMBL/GenBank/DDBJ whole genome shotgun (WGS) entry which is preliminary data.</text>
</comment>
<reference evidence="2" key="1">
    <citation type="submission" date="2023-11" db="EMBL/GenBank/DDBJ databases">
        <title>Genome assemblies of two species of porcelain crab, Petrolisthes cinctipes and Petrolisthes manimaculis (Anomura: Porcellanidae).</title>
        <authorList>
            <person name="Angst P."/>
        </authorList>
    </citation>
    <scope>NUCLEOTIDE SEQUENCE</scope>
    <source>
        <strain evidence="2">PB745_02</strain>
        <tissue evidence="2">Gill</tissue>
    </source>
</reference>
<evidence type="ECO:0000313" key="2">
    <source>
        <dbReference type="EMBL" id="KAK4309972.1"/>
    </source>
</evidence>
<dbReference type="Proteomes" id="UP001292094">
    <property type="component" value="Unassembled WGS sequence"/>
</dbReference>
<gene>
    <name evidence="2" type="ORF">Pmani_018439</name>
</gene>
<keyword evidence="3" id="KW-1185">Reference proteome</keyword>
<dbReference type="AlphaFoldDB" id="A0AAE1PMR0"/>
<feature type="compositionally biased region" description="Basic residues" evidence="1">
    <location>
        <begin position="58"/>
        <end position="70"/>
    </location>
</feature>
<evidence type="ECO:0000256" key="1">
    <source>
        <dbReference type="SAM" id="MobiDB-lite"/>
    </source>
</evidence>
<dbReference type="EMBL" id="JAWZYT010001689">
    <property type="protein sequence ID" value="KAK4309972.1"/>
    <property type="molecule type" value="Genomic_DNA"/>
</dbReference>
<name>A0AAE1PMR0_9EUCA</name>